<dbReference type="EnsemblPlants" id="AET7Gv21267100.3">
    <property type="protein sequence ID" value="AET7Gv21267100.3"/>
    <property type="gene ID" value="AET7Gv21267100"/>
</dbReference>
<dbReference type="Proteomes" id="UP000015105">
    <property type="component" value="Chromosome 7D"/>
</dbReference>
<reference evidence="1" key="4">
    <citation type="submission" date="2019-03" db="UniProtKB">
        <authorList>
            <consortium name="EnsemblPlants"/>
        </authorList>
    </citation>
    <scope>IDENTIFICATION</scope>
</reference>
<reference evidence="2" key="1">
    <citation type="journal article" date="2014" name="Science">
        <title>Ancient hybridizations among the ancestral genomes of bread wheat.</title>
        <authorList>
            <consortium name="International Wheat Genome Sequencing Consortium,"/>
            <person name="Marcussen T."/>
            <person name="Sandve S.R."/>
            <person name="Heier L."/>
            <person name="Spannagl M."/>
            <person name="Pfeifer M."/>
            <person name="Jakobsen K.S."/>
            <person name="Wulff B.B."/>
            <person name="Steuernagel B."/>
            <person name="Mayer K.F."/>
            <person name="Olsen O.A."/>
        </authorList>
    </citation>
    <scope>NUCLEOTIDE SEQUENCE [LARGE SCALE GENOMIC DNA]</scope>
    <source>
        <strain evidence="2">cv. AL8/78</strain>
    </source>
</reference>
<dbReference type="Gramene" id="AET7Gv21267100.3">
    <property type="protein sequence ID" value="AET7Gv21267100.3"/>
    <property type="gene ID" value="AET7Gv21267100"/>
</dbReference>
<organism evidence="1 2">
    <name type="scientific">Aegilops tauschii subsp. strangulata</name>
    <name type="common">Goatgrass</name>
    <dbReference type="NCBI Taxonomy" id="200361"/>
    <lineage>
        <taxon>Eukaryota</taxon>
        <taxon>Viridiplantae</taxon>
        <taxon>Streptophyta</taxon>
        <taxon>Embryophyta</taxon>
        <taxon>Tracheophyta</taxon>
        <taxon>Spermatophyta</taxon>
        <taxon>Magnoliopsida</taxon>
        <taxon>Liliopsida</taxon>
        <taxon>Poales</taxon>
        <taxon>Poaceae</taxon>
        <taxon>BOP clade</taxon>
        <taxon>Pooideae</taxon>
        <taxon>Triticodae</taxon>
        <taxon>Triticeae</taxon>
        <taxon>Triticinae</taxon>
        <taxon>Aegilops</taxon>
    </lineage>
</organism>
<keyword evidence="2" id="KW-1185">Reference proteome</keyword>
<reference evidence="1" key="5">
    <citation type="journal article" date="2021" name="G3 (Bethesda)">
        <title>Aegilops tauschii genome assembly Aet v5.0 features greater sequence contiguity and improved annotation.</title>
        <authorList>
            <person name="Wang L."/>
            <person name="Zhu T."/>
            <person name="Rodriguez J.C."/>
            <person name="Deal K.R."/>
            <person name="Dubcovsky J."/>
            <person name="McGuire P.E."/>
            <person name="Lux T."/>
            <person name="Spannagl M."/>
            <person name="Mayer K.F.X."/>
            <person name="Baldrich P."/>
            <person name="Meyers B.C."/>
            <person name="Huo N."/>
            <person name="Gu Y.Q."/>
            <person name="Zhou H."/>
            <person name="Devos K.M."/>
            <person name="Bennetzen J.L."/>
            <person name="Unver T."/>
            <person name="Budak H."/>
            <person name="Gulick P.J."/>
            <person name="Galiba G."/>
            <person name="Kalapos B."/>
            <person name="Nelson D.R."/>
            <person name="Li P."/>
            <person name="You F.M."/>
            <person name="Luo M.C."/>
            <person name="Dvorak J."/>
        </authorList>
    </citation>
    <scope>NUCLEOTIDE SEQUENCE [LARGE SCALE GENOMIC DNA]</scope>
    <source>
        <strain evidence="1">cv. AL8/78</strain>
    </source>
</reference>
<reference evidence="1" key="3">
    <citation type="journal article" date="2017" name="Nature">
        <title>Genome sequence of the progenitor of the wheat D genome Aegilops tauschii.</title>
        <authorList>
            <person name="Luo M.C."/>
            <person name="Gu Y.Q."/>
            <person name="Puiu D."/>
            <person name="Wang H."/>
            <person name="Twardziok S.O."/>
            <person name="Deal K.R."/>
            <person name="Huo N."/>
            <person name="Zhu T."/>
            <person name="Wang L."/>
            <person name="Wang Y."/>
            <person name="McGuire P.E."/>
            <person name="Liu S."/>
            <person name="Long H."/>
            <person name="Ramasamy R.K."/>
            <person name="Rodriguez J.C."/>
            <person name="Van S.L."/>
            <person name="Yuan L."/>
            <person name="Wang Z."/>
            <person name="Xia Z."/>
            <person name="Xiao L."/>
            <person name="Anderson O.D."/>
            <person name="Ouyang S."/>
            <person name="Liang Y."/>
            <person name="Zimin A.V."/>
            <person name="Pertea G."/>
            <person name="Qi P."/>
            <person name="Bennetzen J.L."/>
            <person name="Dai X."/>
            <person name="Dawson M.W."/>
            <person name="Muller H.G."/>
            <person name="Kugler K."/>
            <person name="Rivarola-Duarte L."/>
            <person name="Spannagl M."/>
            <person name="Mayer K.F.X."/>
            <person name="Lu F.H."/>
            <person name="Bevan M.W."/>
            <person name="Leroy P."/>
            <person name="Li P."/>
            <person name="You F.M."/>
            <person name="Sun Q."/>
            <person name="Liu Z."/>
            <person name="Lyons E."/>
            <person name="Wicker T."/>
            <person name="Salzberg S.L."/>
            <person name="Devos K.M."/>
            <person name="Dvorak J."/>
        </authorList>
    </citation>
    <scope>NUCLEOTIDE SEQUENCE [LARGE SCALE GENOMIC DNA]</scope>
    <source>
        <strain evidence="1">cv. AL8/78</strain>
    </source>
</reference>
<accession>A0A453T6R9</accession>
<reference evidence="2" key="2">
    <citation type="journal article" date="2017" name="Nat. Plants">
        <title>The Aegilops tauschii genome reveals multiple impacts of transposons.</title>
        <authorList>
            <person name="Zhao G."/>
            <person name="Zou C."/>
            <person name="Li K."/>
            <person name="Wang K."/>
            <person name="Li T."/>
            <person name="Gao L."/>
            <person name="Zhang X."/>
            <person name="Wang H."/>
            <person name="Yang Z."/>
            <person name="Liu X."/>
            <person name="Jiang W."/>
            <person name="Mao L."/>
            <person name="Kong X."/>
            <person name="Jiao Y."/>
            <person name="Jia J."/>
        </authorList>
    </citation>
    <scope>NUCLEOTIDE SEQUENCE [LARGE SCALE GENOMIC DNA]</scope>
    <source>
        <strain evidence="2">cv. AL8/78</strain>
    </source>
</reference>
<name>A0A453T6R9_AEGTS</name>
<proteinExistence type="predicted"/>
<evidence type="ECO:0000313" key="1">
    <source>
        <dbReference type="EnsemblPlants" id="AET7Gv21267100.3"/>
    </source>
</evidence>
<protein>
    <submittedName>
        <fullName evidence="1">Uncharacterized protein</fullName>
    </submittedName>
</protein>
<dbReference type="AlphaFoldDB" id="A0A453T6R9"/>
<sequence length="55" mass="6421">MILILGSLDPVVRIDKIILRSVDSWCTLTRSQDFAWLLQLIIWRVLLPVYCTGYI</sequence>
<evidence type="ECO:0000313" key="2">
    <source>
        <dbReference type="Proteomes" id="UP000015105"/>
    </source>
</evidence>